<sequence>MKFTDLNSEPEAMPMLPTGKIITSAGSTTFLMHKAAKEGCLDVLQRCIDENKMAACMMDDKDFSPLHYAAQYNQTSVLTALIKAGVDVNIRGDGDITALHIAARYDSLEATEFLLSNGANTSIRCAVTGSTPLLVAVRMENPRIVTSLLSKNRGLVDDHDLQGMTALHLACMRGSIEICKILFQYGAHTSLSKRNEDGSTPIVFAAGSNDEGILSLLIDEAKKHNANMKELINGSEEDSTTPLLAAINAGNEKNVRLLTENAASVNTPGRKQCTPLHVAAMNGNVDIVKILLQKGANVDAQDAQGKAPLHRAASLGWLEVIRVLTHNKATLELKDEDGMTPLLCAILSGQVFAVKLLVSLGADVMARDNDRRTSLHIATINEHFLIMHVLLKGEKDLQNIPDQLERIPLHYAASGEDTRIPTTLIEHGSNCHFKDRGQATPLHVAAEKGTLEHVELILKAAPCSIHERDLHGNTALHLAALNRKRETCKILLRYGADVDSLDFQLQTPLFRASQSGSLPIIELLLEHHANPNHKDIVGNTALHIAAEYGNPTIAKAFLDKGVECSLNNQGSSCLDTAIASRASEVINTIVKHQRWEELIHVDRGGCAIMAKLISDFPEGASLVMDKCIRRSNHKPSDPDFSITFDFQLLDPGPDRQINPDVPTDKAFPQVLVRKESDGKRFFGLLEMVNHKRQELLVHPLASRLRRVKWKSFGALVYCFNFIMYALFAMLLTLFMLNVRGGLQLARGRKNLEGGCSAVTTNQQIVASFAFVISVLHFCKEIFQMYIQRLRYFTDGQNLFEICMYVFGLVFLVPYTFPGSTGLCTGRQGVIWRFGTVTIFMAYFNLILLTRNLSFIGLYVTMFIEVFKTLMKVMVMGMLFLLAFALVFYILFKEQDAFDGFGEALVKVMAMTIGELDYNTLLVDAENQNNTVTGAPLVPYPELSYIFVFFFIMTMPIVLMNLLVGLAVGDIEAIQNKAFLTRIGRHVEFLTDIEKQYPKMLLRWLYTPTLVIFPRRTHKSFWKLYVGKSLERFIEDDVDKQYDTDPIEEKFNDLKDEMSLMRDRMKIMMQSIEHQNQMLRSTVVTSRSSIAEDKEATTFVTREVRSVAMEENLSTESISLVAVSPRQAYELRNVDPGIPSRLQNEEKKDNTPRCILMAALHHHKDELNRIRNSEEGAIDMKDECGCSALHYAARHNDAHVISTLLDAGADINLKGPAGQTALHISARFNCVESTKVLLDNNADTTIPCDINSVPLHAASRYGYQEIVKLLLQSDPSVVNCKSTGCVTPLLLASLNREKTVCELLTEHKADITVVNVENKTPLHVAAAHGNIEVVKFLIDKASKQVPDIKDFIDKTDYEGNTALILASYGGHDEVVKELLQNGADPLIQKTSSKITALHVAAIGGNTAVMEYLLSYGAKIEALDSSYMTPLHGAAASNQASALKFLLDKGAKVDALNISGLTAFLFSVKQGNKQAAAALLEGGANIKATDMRLRTCFHYAIKFNALNVLEMLIEKDDGTLLEMKDGGLQTPLHYAAASGNMKIISLLLRNGSYLRARDADEATPLHIAASFGCVEATDLLARMSPKSINERDIRGRTPLHCAVQGGFRKTCAVLLDLCAMPTIRDLNRRTPLHVAAESRKLNCVKALLANPDTRILELLDIDENSALHLACRKGAVDIMKELLDANADVTVRNKEGKTCLDVAVDWELEDVAAALVQHPRWMEMLRIQGPDGHRPMKRLIEFLPSVAEIALNQCLEVSDFPSTHPQHSIKFDLVLLDPGPDDELSLRGEPFDGPATMVRYNREELLNHPVTQALLRYKWFAFGKVLYYLNFAVYLLFTILFSYFIIEERGRLSLFSPSTVNASSAEKDHLDVYPSSSTMSLAIVIAFFLCVQLLKEFYQLVMLRLSYLRESSNLIEVFLYTTTLIYIAPYLASKPMYYSPAVQWNAGVVALFLCYTDLLLYIRRIGNSGIYVSMYFEVLITFLNVLVVLIVVIFGSAVIFYVLMKEQDNFSSVPLSFVRTSVMMIGELDYTDMLSDNVVNKRTNPNTGAPYVPLPDITYTLFYLFMLIVPVLLMNLLVGLAVGDIDAIQKTASFSRLKDQAKFVEDTQKRYPRKLRRMLYRDELVIYPNSNRFFKSMLLAGTSIIDTEYIEKLCKLKSTDGGDDAKGNQEALRYERQKTKLRVLEEKVDQQNKLLMAIGQKLGINDMES</sequence>
<feature type="transmembrane region" description="Helical" evidence="13">
    <location>
        <begin position="829"/>
        <end position="848"/>
    </location>
</feature>
<protein>
    <submittedName>
        <fullName evidence="16">Uncharacterized protein LOC116294318</fullName>
    </submittedName>
</protein>
<dbReference type="InterPro" id="IPR036770">
    <property type="entry name" value="Ankyrin_rpt-contain_sf"/>
</dbReference>
<feature type="repeat" description="ANK" evidence="12">
    <location>
        <begin position="61"/>
        <end position="93"/>
    </location>
</feature>
<dbReference type="InterPro" id="IPR052076">
    <property type="entry name" value="TRP_cation_channel"/>
</dbReference>
<feature type="repeat" description="ANK" evidence="12">
    <location>
        <begin position="94"/>
        <end position="126"/>
    </location>
</feature>
<evidence type="ECO:0000256" key="7">
    <source>
        <dbReference type="ARBA" id="ARBA00023043"/>
    </source>
</evidence>
<feature type="repeat" description="ANK" evidence="12">
    <location>
        <begin position="1216"/>
        <end position="1248"/>
    </location>
</feature>
<reference evidence="16" key="1">
    <citation type="submission" date="2025-08" db="UniProtKB">
        <authorList>
            <consortium name="RefSeq"/>
        </authorList>
    </citation>
    <scope>IDENTIFICATION</scope>
    <source>
        <tissue evidence="16">Tentacle</tissue>
    </source>
</reference>
<dbReference type="Pfam" id="PF00023">
    <property type="entry name" value="Ank"/>
    <property type="match status" value="3"/>
</dbReference>
<evidence type="ECO:0000313" key="16">
    <source>
        <dbReference type="RefSeq" id="XP_031557765.1"/>
    </source>
</evidence>
<feature type="repeat" description="ANK" evidence="12">
    <location>
        <begin position="1183"/>
        <end position="1215"/>
    </location>
</feature>
<keyword evidence="9 13" id="KW-0472">Membrane</keyword>
<keyword evidence="4 13" id="KW-0812">Transmembrane</keyword>
<keyword evidence="3" id="KW-0716">Sensory transduction</keyword>
<feature type="domain" description="Ion transport" evidence="14">
    <location>
        <begin position="1874"/>
        <end position="2090"/>
    </location>
</feature>
<feature type="repeat" description="ANK" evidence="12">
    <location>
        <begin position="1424"/>
        <end position="1456"/>
    </location>
</feature>
<feature type="transmembrane region" description="Helical" evidence="13">
    <location>
        <begin position="1942"/>
        <end position="1960"/>
    </location>
</feature>
<accession>A0A6P8HYM8</accession>
<dbReference type="Pfam" id="PF13637">
    <property type="entry name" value="Ank_4"/>
    <property type="match status" value="1"/>
</dbReference>
<feature type="repeat" description="ANK" evidence="12">
    <location>
        <begin position="1357"/>
        <end position="1389"/>
    </location>
</feature>
<dbReference type="PANTHER" id="PTHR47143">
    <property type="entry name" value="TRANSIENT RECEPTOR POTENTIAL CATION CHANNEL PROTEIN PAINLESS"/>
    <property type="match status" value="1"/>
</dbReference>
<evidence type="ECO:0000259" key="14">
    <source>
        <dbReference type="Pfam" id="PF00520"/>
    </source>
</evidence>
<feature type="repeat" description="ANK" evidence="12">
    <location>
        <begin position="537"/>
        <end position="569"/>
    </location>
</feature>
<feature type="repeat" description="ANK" evidence="12">
    <location>
        <begin position="162"/>
        <end position="194"/>
    </location>
</feature>
<keyword evidence="11" id="KW-0407">Ion channel</keyword>
<keyword evidence="2" id="KW-0813">Transport</keyword>
<feature type="transmembrane region" description="Helical" evidence="13">
    <location>
        <begin position="1912"/>
        <end position="1930"/>
    </location>
</feature>
<organism evidence="15 16">
    <name type="scientific">Actinia tenebrosa</name>
    <name type="common">Australian red waratah sea anemone</name>
    <dbReference type="NCBI Taxonomy" id="6105"/>
    <lineage>
        <taxon>Eukaryota</taxon>
        <taxon>Metazoa</taxon>
        <taxon>Cnidaria</taxon>
        <taxon>Anthozoa</taxon>
        <taxon>Hexacorallia</taxon>
        <taxon>Actiniaria</taxon>
        <taxon>Actiniidae</taxon>
        <taxon>Actinia</taxon>
    </lineage>
</organism>
<dbReference type="Proteomes" id="UP000515163">
    <property type="component" value="Unplaced"/>
</dbReference>
<feature type="repeat" description="ANK" evidence="12">
    <location>
        <begin position="1391"/>
        <end position="1423"/>
    </location>
</feature>
<feature type="repeat" description="ANK" evidence="12">
    <location>
        <begin position="1457"/>
        <end position="1489"/>
    </location>
</feature>
<dbReference type="Gene3D" id="1.10.287.70">
    <property type="match status" value="2"/>
</dbReference>
<dbReference type="InParanoid" id="A0A6P8HYM8"/>
<feature type="repeat" description="ANK" evidence="12">
    <location>
        <begin position="238"/>
        <end position="270"/>
    </location>
</feature>
<evidence type="ECO:0000256" key="4">
    <source>
        <dbReference type="ARBA" id="ARBA00022692"/>
    </source>
</evidence>
<keyword evidence="6 13" id="KW-1133">Transmembrane helix</keyword>
<dbReference type="Pfam" id="PF12796">
    <property type="entry name" value="Ank_2"/>
    <property type="match status" value="8"/>
</dbReference>
<dbReference type="OrthoDB" id="448448at2759"/>
<feature type="repeat" description="ANK" evidence="12">
    <location>
        <begin position="271"/>
        <end position="303"/>
    </location>
</feature>
<dbReference type="GO" id="GO:0005216">
    <property type="term" value="F:monoatomic ion channel activity"/>
    <property type="evidence" value="ECO:0007669"/>
    <property type="project" value="InterPro"/>
</dbReference>
<evidence type="ECO:0000256" key="8">
    <source>
        <dbReference type="ARBA" id="ARBA00023065"/>
    </source>
</evidence>
<dbReference type="RefSeq" id="XP_031557765.1">
    <property type="nucleotide sequence ID" value="XM_031701905.1"/>
</dbReference>
<feature type="repeat" description="ANK" evidence="12">
    <location>
        <begin position="337"/>
        <end position="369"/>
    </location>
</feature>
<feature type="domain" description="Ion transport" evidence="14">
    <location>
        <begin position="718"/>
        <end position="976"/>
    </location>
</feature>
<feature type="transmembrane region" description="Helical" evidence="13">
    <location>
        <begin position="944"/>
        <end position="967"/>
    </location>
</feature>
<feature type="transmembrane region" description="Helical" evidence="13">
    <location>
        <begin position="712"/>
        <end position="736"/>
    </location>
</feature>
<feature type="repeat" description="ANK" evidence="12">
    <location>
        <begin position="471"/>
        <end position="503"/>
    </location>
</feature>
<evidence type="ECO:0000256" key="1">
    <source>
        <dbReference type="ARBA" id="ARBA00004141"/>
    </source>
</evidence>
<evidence type="ECO:0000256" key="3">
    <source>
        <dbReference type="ARBA" id="ARBA00022606"/>
    </source>
</evidence>
<feature type="transmembrane region" description="Helical" evidence="13">
    <location>
        <begin position="1823"/>
        <end position="1844"/>
    </location>
</feature>
<keyword evidence="10" id="KW-0325">Glycoprotein</keyword>
<comment type="subcellular location">
    <subcellularLocation>
        <location evidence="1">Membrane</location>
        <topology evidence="1">Multi-pass membrane protein</topology>
    </subcellularLocation>
</comment>
<gene>
    <name evidence="16" type="primary">LOC116294318</name>
</gene>
<evidence type="ECO:0000256" key="10">
    <source>
        <dbReference type="ARBA" id="ARBA00023180"/>
    </source>
</evidence>
<evidence type="ECO:0000313" key="15">
    <source>
        <dbReference type="Proteomes" id="UP000515163"/>
    </source>
</evidence>
<keyword evidence="5" id="KW-0677">Repeat</keyword>
<evidence type="ECO:0000256" key="6">
    <source>
        <dbReference type="ARBA" id="ARBA00022989"/>
    </source>
</evidence>
<dbReference type="PROSITE" id="PS50297">
    <property type="entry name" value="ANK_REP_REGION"/>
    <property type="match status" value="17"/>
</dbReference>
<feature type="repeat" description="ANK" evidence="12">
    <location>
        <begin position="1660"/>
        <end position="1692"/>
    </location>
</feature>
<feature type="transmembrane region" description="Helical" evidence="13">
    <location>
        <begin position="1972"/>
        <end position="2002"/>
    </location>
</feature>
<feature type="repeat" description="ANK" evidence="12">
    <location>
        <begin position="404"/>
        <end position="436"/>
    </location>
</feature>
<dbReference type="GeneID" id="116294318"/>
<dbReference type="SMART" id="SM00248">
    <property type="entry name" value="ANK"/>
    <property type="match status" value="32"/>
</dbReference>
<evidence type="ECO:0000256" key="9">
    <source>
        <dbReference type="ARBA" id="ARBA00023136"/>
    </source>
</evidence>
<feature type="repeat" description="ANK" evidence="12">
    <location>
        <begin position="504"/>
        <end position="536"/>
    </location>
</feature>
<feature type="repeat" description="ANK" evidence="12">
    <location>
        <begin position="1525"/>
        <end position="1557"/>
    </location>
</feature>
<evidence type="ECO:0000256" key="2">
    <source>
        <dbReference type="ARBA" id="ARBA00022448"/>
    </source>
</evidence>
<dbReference type="PRINTS" id="PR01415">
    <property type="entry name" value="ANKYRIN"/>
</dbReference>
<feature type="transmembrane region" description="Helical" evidence="13">
    <location>
        <begin position="869"/>
        <end position="891"/>
    </location>
</feature>
<name>A0A6P8HYM8_ACTTE</name>
<keyword evidence="15" id="KW-1185">Reference proteome</keyword>
<dbReference type="InterPro" id="IPR002110">
    <property type="entry name" value="Ankyrin_rpt"/>
</dbReference>
<evidence type="ECO:0000256" key="12">
    <source>
        <dbReference type="PROSITE-ProRule" id="PRU00023"/>
    </source>
</evidence>
<dbReference type="PANTHER" id="PTHR47143:SF1">
    <property type="entry name" value="ION_TRANS DOMAIN-CONTAINING PROTEIN"/>
    <property type="match status" value="1"/>
</dbReference>
<evidence type="ECO:0000256" key="11">
    <source>
        <dbReference type="ARBA" id="ARBA00023303"/>
    </source>
</evidence>
<dbReference type="InterPro" id="IPR005821">
    <property type="entry name" value="Ion_trans_dom"/>
</dbReference>
<keyword evidence="7 12" id="KW-0040">ANK repeat</keyword>
<feature type="repeat" description="ANK" evidence="12">
    <location>
        <begin position="304"/>
        <end position="336"/>
    </location>
</feature>
<feature type="transmembrane region" description="Helical" evidence="13">
    <location>
        <begin position="2059"/>
        <end position="2080"/>
    </location>
</feature>
<dbReference type="Pfam" id="PF00520">
    <property type="entry name" value="Ion_trans"/>
    <property type="match status" value="2"/>
</dbReference>
<evidence type="ECO:0000256" key="13">
    <source>
        <dbReference type="SAM" id="Phobius"/>
    </source>
</evidence>
<dbReference type="KEGG" id="aten:116294318"/>
<dbReference type="GO" id="GO:1902495">
    <property type="term" value="C:transmembrane transporter complex"/>
    <property type="evidence" value="ECO:0007669"/>
    <property type="project" value="TreeGrafter"/>
</dbReference>
<feature type="transmembrane region" description="Helical" evidence="13">
    <location>
        <begin position="798"/>
        <end position="817"/>
    </location>
</feature>
<dbReference type="Pfam" id="PF13606">
    <property type="entry name" value="Ank_3"/>
    <property type="match status" value="1"/>
</dbReference>
<evidence type="ECO:0000256" key="5">
    <source>
        <dbReference type="ARBA" id="ARBA00022737"/>
    </source>
</evidence>
<keyword evidence="8" id="KW-0406">Ion transport</keyword>
<dbReference type="PROSITE" id="PS50088">
    <property type="entry name" value="ANK_REPEAT"/>
    <property type="match status" value="20"/>
</dbReference>
<dbReference type="SUPFAM" id="SSF48403">
    <property type="entry name" value="Ankyrin repeat"/>
    <property type="match status" value="4"/>
</dbReference>
<dbReference type="Gene3D" id="1.25.40.20">
    <property type="entry name" value="Ankyrin repeat-containing domain"/>
    <property type="match status" value="10"/>
</dbReference>
<feature type="transmembrane region" description="Helical" evidence="13">
    <location>
        <begin position="1870"/>
        <end position="1892"/>
    </location>
</feature>
<proteinExistence type="predicted"/>
<feature type="repeat" description="ANK" evidence="12">
    <location>
        <begin position="1316"/>
        <end position="1341"/>
    </location>
</feature>